<evidence type="ECO:0000256" key="6">
    <source>
        <dbReference type="ARBA" id="ARBA00022822"/>
    </source>
</evidence>
<dbReference type="GO" id="GO:0000162">
    <property type="term" value="P:L-tryptophan biosynthetic process"/>
    <property type="evidence" value="ECO:0007669"/>
    <property type="project" value="UniProtKB-UniPathway"/>
</dbReference>
<comment type="catalytic activity">
    <reaction evidence="1">
        <text>1-(2-carboxyphenylamino)-1-deoxy-D-ribulose 5-phosphate + H(+) = (1S,2R)-1-C-(indol-3-yl)glycerol 3-phosphate + CO2 + H2O</text>
        <dbReference type="Rhea" id="RHEA:23476"/>
        <dbReference type="ChEBI" id="CHEBI:15377"/>
        <dbReference type="ChEBI" id="CHEBI:15378"/>
        <dbReference type="ChEBI" id="CHEBI:16526"/>
        <dbReference type="ChEBI" id="CHEBI:58613"/>
        <dbReference type="ChEBI" id="CHEBI:58866"/>
        <dbReference type="EC" id="4.1.1.48"/>
    </reaction>
</comment>
<keyword evidence="8" id="KW-0456">Lyase</keyword>
<dbReference type="EC" id="4.1.1.48" evidence="3"/>
<dbReference type="Gene3D" id="3.20.20.70">
    <property type="entry name" value="Aldolase class I"/>
    <property type="match status" value="1"/>
</dbReference>
<feature type="domain" description="Indole-3-glycerol phosphate synthase" evidence="9">
    <location>
        <begin position="12"/>
        <end position="255"/>
    </location>
</feature>
<dbReference type="RefSeq" id="WP_053962552.1">
    <property type="nucleotide sequence ID" value="NZ_CAJPTR010000014.1"/>
</dbReference>
<proteinExistence type="predicted"/>
<dbReference type="OrthoDB" id="9804217at2"/>
<dbReference type="EMBL" id="CP012390">
    <property type="protein sequence ID" value="ALE19465.1"/>
    <property type="molecule type" value="Genomic_DNA"/>
</dbReference>
<keyword evidence="7" id="KW-0057">Aromatic amino acid biosynthesis</keyword>
<comment type="pathway">
    <text evidence="2">Amino-acid biosynthesis; L-tryptophan biosynthesis; L-tryptophan from chorismate: step 4/5.</text>
</comment>
<accession>A0A0M4LZL0</accession>
<evidence type="ECO:0000256" key="2">
    <source>
        <dbReference type="ARBA" id="ARBA00004696"/>
    </source>
</evidence>
<dbReference type="PANTHER" id="PTHR22854">
    <property type="entry name" value="TRYPTOPHAN BIOSYNTHESIS PROTEIN"/>
    <property type="match status" value="1"/>
</dbReference>
<reference evidence="10 12" key="1">
    <citation type="journal article" date="2015" name="Genome Announc.">
        <title>Complete Genome Sequences for Two Strains of a Novel Fastidious, Partially Acid-Fast, Gram-Positive Corynebacterineae Bacterium, Derived from Human Clinical Samples.</title>
        <authorList>
            <person name="Nicholson A.C."/>
            <person name="Bell M."/>
            <person name="Humrighouse B.W."/>
            <person name="McQuiston J.R."/>
        </authorList>
    </citation>
    <scope>NUCLEOTIDE SEQUENCE [LARGE SCALE GENOMIC DNA]</scope>
    <source>
        <strain evidence="10 12">X1698</strain>
    </source>
</reference>
<evidence type="ECO:0000256" key="1">
    <source>
        <dbReference type="ARBA" id="ARBA00001633"/>
    </source>
</evidence>
<keyword evidence="5" id="KW-0210">Decarboxylase</keyword>
<evidence type="ECO:0000256" key="8">
    <source>
        <dbReference type="ARBA" id="ARBA00023239"/>
    </source>
</evidence>
<evidence type="ECO:0000313" key="11">
    <source>
        <dbReference type="EMBL" id="VHO01675.1"/>
    </source>
</evidence>
<dbReference type="GeneID" id="84895478"/>
<evidence type="ECO:0000256" key="3">
    <source>
        <dbReference type="ARBA" id="ARBA00012362"/>
    </source>
</evidence>
<reference evidence="10" key="2">
    <citation type="journal article" date="2016" name="Int. J. Syst. Evol. Microbiol.">
        <title>Lawsonella clevelandensis gen. nov., sp. nov., a new member of the suborder Corynebacterineae isolated from human abscesses.</title>
        <authorList>
            <person name="Bell M.E."/>
            <person name="Bernard K.A."/>
            <person name="Harrington S.M."/>
            <person name="Patel N.B."/>
            <person name="Tucker T.A."/>
            <person name="Metcalfe M.G."/>
            <person name="McQuiston J.R."/>
        </authorList>
    </citation>
    <scope>NUCLEOTIDE SEQUENCE</scope>
    <source>
        <strain evidence="10">X1698</strain>
    </source>
</reference>
<organism evidence="10 12">
    <name type="scientific">Lawsonella clevelandensis</name>
    <dbReference type="NCBI Taxonomy" id="1528099"/>
    <lineage>
        <taxon>Bacteria</taxon>
        <taxon>Bacillati</taxon>
        <taxon>Actinomycetota</taxon>
        <taxon>Actinomycetes</taxon>
        <taxon>Mycobacteriales</taxon>
        <taxon>Lawsonellaceae</taxon>
        <taxon>Lawsonella</taxon>
    </lineage>
</organism>
<evidence type="ECO:0000259" key="9">
    <source>
        <dbReference type="Pfam" id="PF00218"/>
    </source>
</evidence>
<dbReference type="KEGG" id="cbq:AL705_07970"/>
<dbReference type="Proteomes" id="UP000068137">
    <property type="component" value="Chromosome"/>
</dbReference>
<dbReference type="InterPro" id="IPR045186">
    <property type="entry name" value="Indole-3-glycerol_P_synth"/>
</dbReference>
<dbReference type="GO" id="GO:0004425">
    <property type="term" value="F:indole-3-glycerol-phosphate synthase activity"/>
    <property type="evidence" value="ECO:0007669"/>
    <property type="project" value="UniProtKB-EC"/>
</dbReference>
<dbReference type="Proteomes" id="UP000324288">
    <property type="component" value="Chromosome"/>
</dbReference>
<dbReference type="CDD" id="cd00331">
    <property type="entry name" value="IGPS"/>
    <property type="match status" value="1"/>
</dbReference>
<dbReference type="GO" id="GO:0004640">
    <property type="term" value="F:phosphoribosylanthranilate isomerase activity"/>
    <property type="evidence" value="ECO:0007669"/>
    <property type="project" value="TreeGrafter"/>
</dbReference>
<dbReference type="AlphaFoldDB" id="A0A0M4LZL0"/>
<dbReference type="InterPro" id="IPR013798">
    <property type="entry name" value="Indole-3-glycerol_P_synth_dom"/>
</dbReference>
<dbReference type="InterPro" id="IPR013785">
    <property type="entry name" value="Aldolase_TIM"/>
</dbReference>
<keyword evidence="4" id="KW-0028">Amino-acid biosynthesis</keyword>
<name>A0A0M4LZL0_9ACTN</name>
<evidence type="ECO:0000256" key="5">
    <source>
        <dbReference type="ARBA" id="ARBA00022793"/>
    </source>
</evidence>
<evidence type="ECO:0000313" key="12">
    <source>
        <dbReference type="Proteomes" id="UP000068137"/>
    </source>
</evidence>
<dbReference type="UniPathway" id="UPA00035">
    <property type="reaction ID" value="UER00043"/>
</dbReference>
<gene>
    <name evidence="11" type="primary">trpC</name>
    <name evidence="10" type="ORF">AL705_07970</name>
    <name evidence="11" type="ORF">LC603019_01604</name>
</gene>
<dbReference type="STRING" id="1528099.AL705_07970"/>
<dbReference type="PANTHER" id="PTHR22854:SF2">
    <property type="entry name" value="INDOLE-3-GLYCEROL-PHOSPHATE SYNTHASE"/>
    <property type="match status" value="1"/>
</dbReference>
<sequence>MPGYPSDLIDLVKEDLAQREECLDYATIKRMAAEAPAPRDGLGALHQPGVSVIAEIIRACPARGPLADIPDPAGLAQLFVKAGARIVSVQTERHYYRGSLLDLDLVRRAVDVPILVKDFVVAPYQIHELRSHGADLVQLNVELLQQDQLEALLDRVESLGMHAVLEVHCPAEASRALEAGAKVIAINARHLGTNYIDRTLFGEIATGLPAEVLRIGEAGVRGPRDLLSYAGAGIDAVLVGGSVVTADDPASIISDLVITGAHPACPGRE</sequence>
<evidence type="ECO:0000256" key="4">
    <source>
        <dbReference type="ARBA" id="ARBA00022605"/>
    </source>
</evidence>
<reference evidence="11 13" key="3">
    <citation type="submission" date="2019-04" db="EMBL/GenBank/DDBJ databases">
        <authorList>
            <person name="Seth-Smith MB H."/>
            <person name="Seth-Smith H."/>
        </authorList>
    </citation>
    <scope>NUCLEOTIDE SEQUENCE [LARGE SCALE GENOMIC DNA]</scope>
    <source>
        <strain evidence="11">USB-603019</strain>
    </source>
</reference>
<evidence type="ECO:0000313" key="10">
    <source>
        <dbReference type="EMBL" id="ALE19465.1"/>
    </source>
</evidence>
<evidence type="ECO:0000256" key="7">
    <source>
        <dbReference type="ARBA" id="ARBA00023141"/>
    </source>
</evidence>
<protein>
    <recommendedName>
        <fullName evidence="3">indole-3-glycerol-phosphate synthase</fullName>
        <ecNumber evidence="3">4.1.1.48</ecNumber>
    </recommendedName>
</protein>
<dbReference type="Pfam" id="PF00218">
    <property type="entry name" value="IGPS"/>
    <property type="match status" value="1"/>
</dbReference>
<keyword evidence="6" id="KW-0822">Tryptophan biosynthesis</keyword>
<dbReference type="NCBIfam" id="NF001369">
    <property type="entry name" value="PRK00278.1-1"/>
    <property type="match status" value="1"/>
</dbReference>
<dbReference type="InterPro" id="IPR011060">
    <property type="entry name" value="RibuloseP-bd_barrel"/>
</dbReference>
<evidence type="ECO:0000313" key="13">
    <source>
        <dbReference type="Proteomes" id="UP000324288"/>
    </source>
</evidence>
<dbReference type="SUPFAM" id="SSF51366">
    <property type="entry name" value="Ribulose-phoshate binding barrel"/>
    <property type="match status" value="1"/>
</dbReference>
<keyword evidence="13" id="KW-1185">Reference proteome</keyword>
<dbReference type="EMBL" id="LR584267">
    <property type="protein sequence ID" value="VHO01675.1"/>
    <property type="molecule type" value="Genomic_DNA"/>
</dbReference>